<keyword evidence="1" id="KW-1133">Transmembrane helix</keyword>
<sequence length="272" mass="29392">MASSNFSNESITVTPAAAVAATETGKTNDDDVQRVGNELMQSELAIPQLPVIIQIRDSYASLQSSLEPLMANDPVLNQLNRNASGDIENLMNIIEIARDMRGTAADLDPHLRNVPPQVIEKVNTRGQRMNTNIFNMVHRIVENIQQNLAVLEKAVSENAKTKSDPEIKQLLHKQRDITNNIAPDPRQAYGQLQLADEIGGRLLEQIGKVESNANAPVIVTGQQNSKYLKLAVNLVLVCAAVLVVVCISGGVILTANVGFALGATAFIAARDN</sequence>
<reference evidence="2" key="1">
    <citation type="submission" date="2021-02" db="EMBL/GenBank/DDBJ databases">
        <authorList>
            <person name="Nowell W R."/>
        </authorList>
    </citation>
    <scope>NUCLEOTIDE SEQUENCE</scope>
</reference>
<name>A0A816EIM2_9BILA</name>
<comment type="caution">
    <text evidence="2">The sequence shown here is derived from an EMBL/GenBank/DDBJ whole genome shotgun (WGS) entry which is preliminary data.</text>
</comment>
<evidence type="ECO:0000313" key="3">
    <source>
        <dbReference type="EMBL" id="CAF4568603.1"/>
    </source>
</evidence>
<feature type="non-terminal residue" evidence="2">
    <location>
        <position position="272"/>
    </location>
</feature>
<evidence type="ECO:0000313" key="4">
    <source>
        <dbReference type="Proteomes" id="UP000663829"/>
    </source>
</evidence>
<evidence type="ECO:0000256" key="1">
    <source>
        <dbReference type="SAM" id="Phobius"/>
    </source>
</evidence>
<dbReference type="AlphaFoldDB" id="A0A816EIM2"/>
<dbReference type="EMBL" id="CAJOBC010119751">
    <property type="protein sequence ID" value="CAF4568603.1"/>
    <property type="molecule type" value="Genomic_DNA"/>
</dbReference>
<protein>
    <submittedName>
        <fullName evidence="2">Uncharacterized protein</fullName>
    </submittedName>
</protein>
<dbReference type="Proteomes" id="UP000663829">
    <property type="component" value="Unassembled WGS sequence"/>
</dbReference>
<dbReference type="Proteomes" id="UP000681722">
    <property type="component" value="Unassembled WGS sequence"/>
</dbReference>
<keyword evidence="1" id="KW-0812">Transmembrane</keyword>
<gene>
    <name evidence="2" type="ORF">GPM918_LOCUS45297</name>
    <name evidence="3" type="ORF">SRO942_LOCUS47671</name>
</gene>
<organism evidence="2 4">
    <name type="scientific">Didymodactylos carnosus</name>
    <dbReference type="NCBI Taxonomy" id="1234261"/>
    <lineage>
        <taxon>Eukaryota</taxon>
        <taxon>Metazoa</taxon>
        <taxon>Spiralia</taxon>
        <taxon>Gnathifera</taxon>
        <taxon>Rotifera</taxon>
        <taxon>Eurotatoria</taxon>
        <taxon>Bdelloidea</taxon>
        <taxon>Philodinida</taxon>
        <taxon>Philodinidae</taxon>
        <taxon>Didymodactylos</taxon>
    </lineage>
</organism>
<evidence type="ECO:0000313" key="2">
    <source>
        <dbReference type="EMBL" id="CAF1647185.1"/>
    </source>
</evidence>
<proteinExistence type="predicted"/>
<keyword evidence="1" id="KW-0472">Membrane</keyword>
<dbReference type="EMBL" id="CAJNOQ010049827">
    <property type="protein sequence ID" value="CAF1647185.1"/>
    <property type="molecule type" value="Genomic_DNA"/>
</dbReference>
<keyword evidence="4" id="KW-1185">Reference proteome</keyword>
<accession>A0A816EIM2</accession>
<feature type="transmembrane region" description="Helical" evidence="1">
    <location>
        <begin position="230"/>
        <end position="253"/>
    </location>
</feature>